<dbReference type="InterPro" id="IPR002641">
    <property type="entry name" value="PNPLA_dom"/>
</dbReference>
<accession>A0A5J4YKR5</accession>
<dbReference type="Pfam" id="PF01734">
    <property type="entry name" value="Patatin"/>
    <property type="match status" value="1"/>
</dbReference>
<dbReference type="GO" id="GO:0004806">
    <property type="term" value="F:triacylglycerol lipase activity"/>
    <property type="evidence" value="ECO:0007669"/>
    <property type="project" value="TreeGrafter"/>
</dbReference>
<evidence type="ECO:0000259" key="3">
    <source>
        <dbReference type="PROSITE" id="PS51635"/>
    </source>
</evidence>
<evidence type="ECO:0000256" key="1">
    <source>
        <dbReference type="ARBA" id="ARBA00023098"/>
    </source>
</evidence>
<feature type="short sequence motif" description="GXSXG" evidence="2">
    <location>
        <begin position="103"/>
        <end position="107"/>
    </location>
</feature>
<dbReference type="GO" id="GO:0005811">
    <property type="term" value="C:lipid droplet"/>
    <property type="evidence" value="ECO:0007669"/>
    <property type="project" value="TreeGrafter"/>
</dbReference>
<evidence type="ECO:0000313" key="4">
    <source>
        <dbReference type="EMBL" id="KAA8492006.1"/>
    </source>
</evidence>
<dbReference type="InterPro" id="IPR033562">
    <property type="entry name" value="PLPL"/>
</dbReference>
<proteinExistence type="predicted"/>
<name>A0A5J4YKR5_PORPP</name>
<dbReference type="GO" id="GO:0005737">
    <property type="term" value="C:cytoplasm"/>
    <property type="evidence" value="ECO:0007669"/>
    <property type="project" value="TreeGrafter"/>
</dbReference>
<keyword evidence="1" id="KW-0443">Lipid metabolism</keyword>
<dbReference type="Gene3D" id="3.40.1090.10">
    <property type="entry name" value="Cytosolic phospholipase A2 catalytic domain"/>
    <property type="match status" value="1"/>
</dbReference>
<evidence type="ECO:0000313" key="5">
    <source>
        <dbReference type="Proteomes" id="UP000324585"/>
    </source>
</evidence>
<dbReference type="GO" id="GO:0019433">
    <property type="term" value="P:triglyceride catabolic process"/>
    <property type="evidence" value="ECO:0007669"/>
    <property type="project" value="TreeGrafter"/>
</dbReference>
<dbReference type="AlphaFoldDB" id="A0A5J4YKR5"/>
<organism evidence="4 5">
    <name type="scientific">Porphyridium purpureum</name>
    <name type="common">Red alga</name>
    <name type="synonym">Porphyridium cruentum</name>
    <dbReference type="NCBI Taxonomy" id="35688"/>
    <lineage>
        <taxon>Eukaryota</taxon>
        <taxon>Rhodophyta</taxon>
        <taxon>Bangiophyceae</taxon>
        <taxon>Porphyridiales</taxon>
        <taxon>Porphyridiaceae</taxon>
        <taxon>Porphyridium</taxon>
    </lineage>
</organism>
<evidence type="ECO:0000256" key="2">
    <source>
        <dbReference type="PROSITE-ProRule" id="PRU01161"/>
    </source>
</evidence>
<comment type="caution">
    <text evidence="4">The sequence shown here is derived from an EMBL/GenBank/DDBJ whole genome shotgun (WGS) entry which is preliminary data.</text>
</comment>
<dbReference type="PANTHER" id="PTHR12406">
    <property type="entry name" value="CALCIUM-INDEPENDENT PHOSPHOLIPASE A2 IPLA2 -RELATED"/>
    <property type="match status" value="1"/>
</dbReference>
<protein>
    <recommendedName>
        <fullName evidence="3">PNPLA domain-containing protein</fullName>
    </recommendedName>
</protein>
<dbReference type="GO" id="GO:0016020">
    <property type="term" value="C:membrane"/>
    <property type="evidence" value="ECO:0007669"/>
    <property type="project" value="TreeGrafter"/>
</dbReference>
<dbReference type="Proteomes" id="UP000324585">
    <property type="component" value="Unassembled WGS sequence"/>
</dbReference>
<reference evidence="5" key="1">
    <citation type="journal article" date="2019" name="Nat. Commun.">
        <title>Expansion of phycobilisome linker gene families in mesophilic red algae.</title>
        <authorList>
            <person name="Lee J."/>
            <person name="Kim D."/>
            <person name="Bhattacharya D."/>
            <person name="Yoon H.S."/>
        </authorList>
    </citation>
    <scope>NUCLEOTIDE SEQUENCE [LARGE SCALE GENOMIC DNA]</scope>
    <source>
        <strain evidence="5">CCMP 1328</strain>
    </source>
</reference>
<dbReference type="PROSITE" id="PS51635">
    <property type="entry name" value="PNPLA"/>
    <property type="match status" value="1"/>
</dbReference>
<keyword evidence="5" id="KW-1185">Reference proteome</keyword>
<dbReference type="OrthoDB" id="197155at2759"/>
<dbReference type="PANTHER" id="PTHR12406:SF45">
    <property type="entry name" value="PATATIN"/>
    <property type="match status" value="1"/>
</dbReference>
<feature type="domain" description="PNPLA" evidence="3">
    <location>
        <begin position="69"/>
        <end position="262"/>
    </location>
</feature>
<gene>
    <name evidence="4" type="ORF">FVE85_8488</name>
</gene>
<sequence length="347" mass="38790">MSDCGVEPVAYKHLAHDLGCHARMAWVSQTVVNVGSRLKRVIHRGRVCRQRSHTTCAHGALERRTVRAISFPGGGILFWWQLGVVQSLRSEYERSGAQIPLVGASCGAFSALMLACGVDAFDAYDSVCDLVKRHNVLERGPLGLYGIWSRLIEEWLDELLASRNDVEARLASANMEIRVLHLLDLSRARGSSAQYHVLRRVAGGMFTERAVSHFVDRHDAIQACLASAHIPFFIDGQPLKRFRSDLWTIDAYAFQHPFAVTWSGTTHSHVGETAQVLAIPRRDTLFIHHELDGALAHEIKKQNRYGASVLMSDDQLQFVHLLIASGMEYGTRLKQTISFEIDEAYCS</sequence>
<dbReference type="InterPro" id="IPR016035">
    <property type="entry name" value="Acyl_Trfase/lysoPLipase"/>
</dbReference>
<dbReference type="GO" id="GO:0055088">
    <property type="term" value="P:lipid homeostasis"/>
    <property type="evidence" value="ECO:0007669"/>
    <property type="project" value="TreeGrafter"/>
</dbReference>
<dbReference type="EMBL" id="VRMN01000011">
    <property type="protein sequence ID" value="KAA8492006.1"/>
    <property type="molecule type" value="Genomic_DNA"/>
</dbReference>
<comment type="caution">
    <text evidence="2">Lacks conserved residue(s) required for the propagation of feature annotation.</text>
</comment>
<dbReference type="SUPFAM" id="SSF52151">
    <property type="entry name" value="FabD/lysophospholipase-like"/>
    <property type="match status" value="1"/>
</dbReference>